<comment type="caution">
    <text evidence="2">The sequence shown here is derived from an EMBL/GenBank/DDBJ whole genome shotgun (WGS) entry which is preliminary data.</text>
</comment>
<sequence length="336" mass="39028">MLVNTLCAFSSDSRELYKADIYRVLALPTDHIVHFRYKKKYVDDNILSNVNSIKKQKVAIFFTHGNEIGNSENEYTHFSVRWATVSHFEISKETDVFHLYMRLGDFCNITLDSGNSIEKQVPSKFFSRLSCTEVSSENNWQSRINVLKGYFPDITFFHLKEIRNSWRKKSIHYKNDKKFSYYNLNHGDRYTLKMAVANPKNSDTKIEIMDSSEEITINCINPLETSIQFDDYDIPISVKTLQVLKQASLLQFKPKKVAEGSDEYLGEYATNIELNLRLSLTRPLIFGMFSTIAFWALLLAKPLSKTAEWPSTTLLFVSTLMFFVSSSSLFFWFNKK</sequence>
<gene>
    <name evidence="2" type="ORF">BIW53_15360</name>
</gene>
<evidence type="ECO:0000313" key="3">
    <source>
        <dbReference type="Proteomes" id="UP000180253"/>
    </source>
</evidence>
<organism evidence="2 3">
    <name type="scientific">Pseudoalteromonas byunsanensis</name>
    <dbReference type="NCBI Taxonomy" id="327939"/>
    <lineage>
        <taxon>Bacteria</taxon>
        <taxon>Pseudomonadati</taxon>
        <taxon>Pseudomonadota</taxon>
        <taxon>Gammaproteobacteria</taxon>
        <taxon>Alteromonadales</taxon>
        <taxon>Pseudoalteromonadaceae</taxon>
        <taxon>Pseudoalteromonas</taxon>
    </lineage>
</organism>
<keyword evidence="1" id="KW-0472">Membrane</keyword>
<dbReference type="Proteomes" id="UP000180253">
    <property type="component" value="Unassembled WGS sequence"/>
</dbReference>
<feature type="transmembrane region" description="Helical" evidence="1">
    <location>
        <begin position="280"/>
        <end position="300"/>
    </location>
</feature>
<proteinExistence type="predicted"/>
<keyword evidence="3" id="KW-1185">Reference proteome</keyword>
<dbReference type="EMBL" id="MNAN01000034">
    <property type="protein sequence ID" value="OHU94451.1"/>
    <property type="molecule type" value="Genomic_DNA"/>
</dbReference>
<name>A0A1S1N4U3_9GAMM</name>
<feature type="transmembrane region" description="Helical" evidence="1">
    <location>
        <begin position="312"/>
        <end position="333"/>
    </location>
</feature>
<accession>A0A1S1N4U3</accession>
<reference evidence="2 3" key="1">
    <citation type="submission" date="2016-10" db="EMBL/GenBank/DDBJ databases">
        <title>Pseudoalteromonas amylolytica sp. nov., isolated from the surface seawater.</title>
        <authorList>
            <person name="Wu Y.-H."/>
            <person name="Cheng H."/>
            <person name="Jin X.-B."/>
            <person name="Wang C.-S."/>
            <person name="Xu X.-W."/>
        </authorList>
    </citation>
    <scope>NUCLEOTIDE SEQUENCE [LARGE SCALE GENOMIC DNA]</scope>
    <source>
        <strain evidence="2 3">JCM 12483</strain>
    </source>
</reference>
<keyword evidence="1" id="KW-0812">Transmembrane</keyword>
<evidence type="ECO:0000313" key="2">
    <source>
        <dbReference type="EMBL" id="OHU94451.1"/>
    </source>
</evidence>
<protein>
    <submittedName>
        <fullName evidence="2">Uncharacterized protein</fullName>
    </submittedName>
</protein>
<evidence type="ECO:0000256" key="1">
    <source>
        <dbReference type="SAM" id="Phobius"/>
    </source>
</evidence>
<dbReference type="AlphaFoldDB" id="A0A1S1N4U3"/>
<keyword evidence="1" id="KW-1133">Transmembrane helix</keyword>